<dbReference type="EMBL" id="JBHRSB010000007">
    <property type="protein sequence ID" value="MFC3002589.1"/>
    <property type="molecule type" value="Genomic_DNA"/>
</dbReference>
<dbReference type="InterPro" id="IPR025419">
    <property type="entry name" value="DUF4142"/>
</dbReference>
<keyword evidence="4" id="KW-1185">Reference proteome</keyword>
<dbReference type="RefSeq" id="WP_216838691.1">
    <property type="nucleotide sequence ID" value="NZ_JAFNJS010000007.1"/>
</dbReference>
<feature type="chain" id="PRO_5045101424" evidence="1">
    <location>
        <begin position="22"/>
        <end position="178"/>
    </location>
</feature>
<reference evidence="4" key="1">
    <citation type="journal article" date="2019" name="Int. J. Syst. Evol. Microbiol.">
        <title>The Global Catalogue of Microorganisms (GCM) 10K type strain sequencing project: providing services to taxonomists for standard genome sequencing and annotation.</title>
        <authorList>
            <consortium name="The Broad Institute Genomics Platform"/>
            <consortium name="The Broad Institute Genome Sequencing Center for Infectious Disease"/>
            <person name="Wu L."/>
            <person name="Ma J."/>
        </authorList>
    </citation>
    <scope>NUCLEOTIDE SEQUENCE [LARGE SCALE GENOMIC DNA]</scope>
    <source>
        <strain evidence="4">CGMCC 1.16855</strain>
    </source>
</reference>
<evidence type="ECO:0000256" key="1">
    <source>
        <dbReference type="SAM" id="SignalP"/>
    </source>
</evidence>
<keyword evidence="1" id="KW-0732">Signal</keyword>
<organism evidence="3 4">
    <name type="scientific">Falsiroseomonas tokyonensis</name>
    <dbReference type="NCBI Taxonomy" id="430521"/>
    <lineage>
        <taxon>Bacteria</taxon>
        <taxon>Pseudomonadati</taxon>
        <taxon>Pseudomonadota</taxon>
        <taxon>Alphaproteobacteria</taxon>
        <taxon>Acetobacterales</taxon>
        <taxon>Roseomonadaceae</taxon>
        <taxon>Falsiroseomonas</taxon>
    </lineage>
</organism>
<accession>A0ABV7C0P0</accession>
<gene>
    <name evidence="3" type="ORF">ACFOD3_22005</name>
</gene>
<evidence type="ECO:0000313" key="3">
    <source>
        <dbReference type="EMBL" id="MFC3002589.1"/>
    </source>
</evidence>
<dbReference type="PANTHER" id="PTHR38593">
    <property type="entry name" value="BLR2558 PROTEIN"/>
    <property type="match status" value="1"/>
</dbReference>
<name>A0ABV7C0P0_9PROT</name>
<evidence type="ECO:0000313" key="4">
    <source>
        <dbReference type="Proteomes" id="UP001595420"/>
    </source>
</evidence>
<proteinExistence type="predicted"/>
<dbReference type="Proteomes" id="UP001595420">
    <property type="component" value="Unassembled WGS sequence"/>
</dbReference>
<feature type="signal peptide" evidence="1">
    <location>
        <begin position="1"/>
        <end position="21"/>
    </location>
</feature>
<sequence length="178" mass="19723">MNRRSLFLAGAMLLPATALMAQDRPTAVLDLLSSTSIGANVFVERATIANNFEIQSSQYLLEKSTHPQIRQFAQDMVTAHTAMSTELRALPEASTRTPATGDDRMQAKLATLRGYEGDELNRWYVQMQVEAHQDAATLYESYAQNGEVPALKAFAAKHLPAIRMHLQRAQALQAPRPQ</sequence>
<dbReference type="Pfam" id="PF13628">
    <property type="entry name" value="DUF4142"/>
    <property type="match status" value="1"/>
</dbReference>
<comment type="caution">
    <text evidence="3">The sequence shown here is derived from an EMBL/GenBank/DDBJ whole genome shotgun (WGS) entry which is preliminary data.</text>
</comment>
<protein>
    <submittedName>
        <fullName evidence="3">DUF4142 domain-containing protein</fullName>
    </submittedName>
</protein>
<evidence type="ECO:0000259" key="2">
    <source>
        <dbReference type="Pfam" id="PF13628"/>
    </source>
</evidence>
<feature type="domain" description="DUF4142" evidence="2">
    <location>
        <begin position="41"/>
        <end position="172"/>
    </location>
</feature>
<dbReference type="PANTHER" id="PTHR38593:SF1">
    <property type="entry name" value="BLR2558 PROTEIN"/>
    <property type="match status" value="1"/>
</dbReference>